<accession>A0A4Z0P0Y1</accession>
<dbReference type="EMBL" id="SRLA01000009">
    <property type="protein sequence ID" value="TGE03324.1"/>
    <property type="molecule type" value="Genomic_DNA"/>
</dbReference>
<comment type="caution">
    <text evidence="2">The sequence shown here is derived from an EMBL/GenBank/DDBJ whole genome shotgun (WGS) entry which is preliminary data.</text>
</comment>
<evidence type="ECO:0000313" key="2">
    <source>
        <dbReference type="EMBL" id="TGE03324.1"/>
    </source>
</evidence>
<gene>
    <name evidence="2" type="ORF">EU556_25750</name>
</gene>
<feature type="region of interest" description="Disordered" evidence="1">
    <location>
        <begin position="1"/>
        <end position="21"/>
    </location>
</feature>
<dbReference type="AlphaFoldDB" id="A0A4Z0P0Y1"/>
<dbReference type="Proteomes" id="UP000298337">
    <property type="component" value="Unassembled WGS sequence"/>
</dbReference>
<keyword evidence="3" id="KW-1185">Reference proteome</keyword>
<evidence type="ECO:0000256" key="1">
    <source>
        <dbReference type="SAM" id="MobiDB-lite"/>
    </source>
</evidence>
<protein>
    <submittedName>
        <fullName evidence="2">Uncharacterized protein</fullName>
    </submittedName>
</protein>
<feature type="compositionally biased region" description="Basic and acidic residues" evidence="1">
    <location>
        <begin position="86"/>
        <end position="102"/>
    </location>
</feature>
<reference evidence="2 3" key="1">
    <citation type="submission" date="2019-04" db="EMBL/GenBank/DDBJ databases">
        <authorList>
            <person name="Feng G."/>
            <person name="Zhang J."/>
            <person name="Zhu H."/>
        </authorList>
    </citation>
    <scope>NUCLEOTIDE SEQUENCE [LARGE SCALE GENOMIC DNA]</scope>
    <source>
        <strain evidence="2 3">92R-1</strain>
    </source>
</reference>
<proteinExistence type="predicted"/>
<sequence>MPDPDDLTPESPLHPALENMLGRDGHFDVGANSLDQHIGRRVRFSDADSYRHDPKKPGQIRQYTHEIVGVQYNYEGKLRYRVEVRDPEWPGNPRRDFGRPADPDEVEFVD</sequence>
<dbReference type="RefSeq" id="WP_135437088.1">
    <property type="nucleotide sequence ID" value="NZ_SRLA01000009.1"/>
</dbReference>
<evidence type="ECO:0000313" key="3">
    <source>
        <dbReference type="Proteomes" id="UP000298337"/>
    </source>
</evidence>
<feature type="region of interest" description="Disordered" evidence="1">
    <location>
        <begin position="86"/>
        <end position="110"/>
    </location>
</feature>
<name>A0A4Z0P0Y1_9BACT</name>
<organism evidence="2 3">
    <name type="scientific">Hymenobacter fodinae</name>
    <dbReference type="NCBI Taxonomy" id="2510796"/>
    <lineage>
        <taxon>Bacteria</taxon>
        <taxon>Pseudomonadati</taxon>
        <taxon>Bacteroidota</taxon>
        <taxon>Cytophagia</taxon>
        <taxon>Cytophagales</taxon>
        <taxon>Hymenobacteraceae</taxon>
        <taxon>Hymenobacter</taxon>
    </lineage>
</organism>